<dbReference type="InterPro" id="IPR003350">
    <property type="entry name" value="CUT_dom"/>
</dbReference>
<keyword evidence="9 10" id="KW-0539">Nucleus</keyword>
<dbReference type="SUPFAM" id="SSF47413">
    <property type="entry name" value="lambda repressor-like DNA-binding domains"/>
    <property type="match status" value="1"/>
</dbReference>
<evidence type="ECO:0000256" key="8">
    <source>
        <dbReference type="ARBA" id="ARBA00023163"/>
    </source>
</evidence>
<dbReference type="CDD" id="cd00086">
    <property type="entry name" value="homeodomain"/>
    <property type="match status" value="1"/>
</dbReference>
<name>A0A3M7SY74_BRAPC</name>
<protein>
    <recommendedName>
        <fullName evidence="12">One cut domain family member</fullName>
    </recommendedName>
</protein>
<gene>
    <name evidence="17" type="ORF">BpHYR1_034651</name>
</gene>
<keyword evidence="4 12" id="KW-0805">Transcription regulation</keyword>
<evidence type="ECO:0000256" key="2">
    <source>
        <dbReference type="ARBA" id="ARBA00008190"/>
    </source>
</evidence>
<evidence type="ECO:0000256" key="4">
    <source>
        <dbReference type="ARBA" id="ARBA00023015"/>
    </source>
</evidence>
<evidence type="ECO:0000256" key="7">
    <source>
        <dbReference type="ARBA" id="ARBA00023155"/>
    </source>
</evidence>
<evidence type="ECO:0000256" key="13">
    <source>
        <dbReference type="SAM" id="Coils"/>
    </source>
</evidence>
<feature type="region of interest" description="Disordered" evidence="14">
    <location>
        <begin position="116"/>
        <end position="152"/>
    </location>
</feature>
<dbReference type="GO" id="GO:0005634">
    <property type="term" value="C:nucleus"/>
    <property type="evidence" value="ECO:0007669"/>
    <property type="project" value="UniProtKB-SubCell"/>
</dbReference>
<evidence type="ECO:0000256" key="11">
    <source>
        <dbReference type="RuleBase" id="RU000682"/>
    </source>
</evidence>
<feature type="compositionally biased region" description="Basic and acidic residues" evidence="14">
    <location>
        <begin position="116"/>
        <end position="134"/>
    </location>
</feature>
<proteinExistence type="inferred from homology"/>
<feature type="DNA-binding region" description="Homeobox" evidence="10">
    <location>
        <begin position="296"/>
        <end position="355"/>
    </location>
</feature>
<dbReference type="Pfam" id="PF00046">
    <property type="entry name" value="Homeodomain"/>
    <property type="match status" value="1"/>
</dbReference>
<evidence type="ECO:0000259" key="15">
    <source>
        <dbReference type="PROSITE" id="PS50071"/>
    </source>
</evidence>
<evidence type="ECO:0000313" key="18">
    <source>
        <dbReference type="Proteomes" id="UP000276133"/>
    </source>
</evidence>
<dbReference type="SMART" id="SM00389">
    <property type="entry name" value="HOX"/>
    <property type="match status" value="1"/>
</dbReference>
<accession>A0A3M7SY74</accession>
<keyword evidence="18" id="KW-1185">Reference proteome</keyword>
<keyword evidence="6 10" id="KW-0238">DNA-binding</keyword>
<dbReference type="PROSITE" id="PS51042">
    <property type="entry name" value="CUT"/>
    <property type="match status" value="1"/>
</dbReference>
<evidence type="ECO:0000256" key="5">
    <source>
        <dbReference type="ARBA" id="ARBA00023054"/>
    </source>
</evidence>
<comment type="subcellular location">
    <subcellularLocation>
        <location evidence="1 10 11">Nucleus</location>
    </subcellularLocation>
</comment>
<dbReference type="PANTHER" id="PTHR14043">
    <property type="entry name" value="CCAAT DISPLACEMENT PROTEIN-RELATED"/>
    <property type="match status" value="1"/>
</dbReference>
<dbReference type="PROSITE" id="PS50071">
    <property type="entry name" value="HOMEOBOX_2"/>
    <property type="match status" value="1"/>
</dbReference>
<dbReference type="GO" id="GO:0000977">
    <property type="term" value="F:RNA polymerase II transcription regulatory region sequence-specific DNA binding"/>
    <property type="evidence" value="ECO:0007669"/>
    <property type="project" value="TreeGrafter"/>
</dbReference>
<reference evidence="17 18" key="1">
    <citation type="journal article" date="2018" name="Sci. Rep.">
        <title>Genomic signatures of local adaptation to the degree of environmental predictability in rotifers.</title>
        <authorList>
            <person name="Franch-Gras L."/>
            <person name="Hahn C."/>
            <person name="Garcia-Roger E.M."/>
            <person name="Carmona M.J."/>
            <person name="Serra M."/>
            <person name="Gomez A."/>
        </authorList>
    </citation>
    <scope>NUCLEOTIDE SEQUENCE [LARGE SCALE GENOMIC DNA]</scope>
    <source>
        <strain evidence="17">HYR1</strain>
    </source>
</reference>
<comment type="similarity">
    <text evidence="2 12">Belongs to the CUT homeobox family.</text>
</comment>
<dbReference type="InterPro" id="IPR009057">
    <property type="entry name" value="Homeodomain-like_sf"/>
</dbReference>
<dbReference type="SUPFAM" id="SSF46689">
    <property type="entry name" value="Homeodomain-like"/>
    <property type="match status" value="1"/>
</dbReference>
<dbReference type="AlphaFoldDB" id="A0A3M7SY74"/>
<evidence type="ECO:0000256" key="1">
    <source>
        <dbReference type="ARBA" id="ARBA00004123"/>
    </source>
</evidence>
<feature type="compositionally biased region" description="Acidic residues" evidence="14">
    <location>
        <begin position="135"/>
        <end position="150"/>
    </location>
</feature>
<evidence type="ECO:0000256" key="6">
    <source>
        <dbReference type="ARBA" id="ARBA00023125"/>
    </source>
</evidence>
<dbReference type="Proteomes" id="UP000276133">
    <property type="component" value="Unassembled WGS sequence"/>
</dbReference>
<keyword evidence="3" id="KW-0677">Repeat</keyword>
<keyword evidence="5 13" id="KW-0175">Coiled coil</keyword>
<sequence length="356" mass="41804">MMLLSDDMNTVFDNELNDMFSYWKNFRIKDLKDDLVIYTKQMDSQKNIQNELNNQLKFLQKTLTSTNPQIFDKTSYNIILESFTNQLINLSNRIKITENLVYNLVKFFSNTINETDTQKVSESENTDKEEKEETNVNEDYIFEDNDDENSQENLDIESNSKHEEFMSSYSDQNGPIYDISETQIPDMSTEDIAKKVKEYLQLSKIGQRTFAEGLLSMRQANFSSLLSHPLPWSELSKTYRDRFLIMYHWLNDPDRLSKLTGMPNSRRTIPSISHSSSKYSLSSTMQSGKISKLSQQKRKRVKLKSVQKDKLMDYFNKNQYPSNAEINRLSTEINLPSKKIYTWFSNQRHLAKANYP</sequence>
<feature type="coiled-coil region" evidence="13">
    <location>
        <begin position="42"/>
        <end position="100"/>
    </location>
</feature>
<evidence type="ECO:0000256" key="9">
    <source>
        <dbReference type="ARBA" id="ARBA00023242"/>
    </source>
</evidence>
<dbReference type="InterPro" id="IPR010982">
    <property type="entry name" value="Lambda_DNA-bd_dom_sf"/>
</dbReference>
<evidence type="ECO:0000313" key="17">
    <source>
        <dbReference type="EMBL" id="RNA40682.1"/>
    </source>
</evidence>
<evidence type="ECO:0000256" key="14">
    <source>
        <dbReference type="SAM" id="MobiDB-lite"/>
    </source>
</evidence>
<dbReference type="Gene3D" id="1.10.10.60">
    <property type="entry name" value="Homeodomain-like"/>
    <property type="match status" value="1"/>
</dbReference>
<evidence type="ECO:0000256" key="3">
    <source>
        <dbReference type="ARBA" id="ARBA00022737"/>
    </source>
</evidence>
<dbReference type="Gene3D" id="1.10.260.40">
    <property type="entry name" value="lambda repressor-like DNA-binding domains"/>
    <property type="match status" value="1"/>
</dbReference>
<dbReference type="EMBL" id="REGN01000606">
    <property type="protein sequence ID" value="RNA40682.1"/>
    <property type="molecule type" value="Genomic_DNA"/>
</dbReference>
<evidence type="ECO:0000256" key="12">
    <source>
        <dbReference type="RuleBase" id="RU361129"/>
    </source>
</evidence>
<evidence type="ECO:0000256" key="10">
    <source>
        <dbReference type="PROSITE-ProRule" id="PRU00108"/>
    </source>
</evidence>
<dbReference type="Pfam" id="PF02376">
    <property type="entry name" value="CUT"/>
    <property type="match status" value="1"/>
</dbReference>
<keyword evidence="7 10" id="KW-0371">Homeobox</keyword>
<comment type="caution">
    <text evidence="17">The sequence shown here is derived from an EMBL/GenBank/DDBJ whole genome shotgun (WGS) entry which is preliminary data.</text>
</comment>
<dbReference type="SMART" id="SM01109">
    <property type="entry name" value="CUT"/>
    <property type="match status" value="1"/>
</dbReference>
<feature type="domain" description="CUT" evidence="16">
    <location>
        <begin position="178"/>
        <end position="265"/>
    </location>
</feature>
<dbReference type="GO" id="GO:0000981">
    <property type="term" value="F:DNA-binding transcription factor activity, RNA polymerase II-specific"/>
    <property type="evidence" value="ECO:0007669"/>
    <property type="project" value="TreeGrafter"/>
</dbReference>
<organism evidence="17 18">
    <name type="scientific">Brachionus plicatilis</name>
    <name type="common">Marine rotifer</name>
    <name type="synonym">Brachionus muelleri</name>
    <dbReference type="NCBI Taxonomy" id="10195"/>
    <lineage>
        <taxon>Eukaryota</taxon>
        <taxon>Metazoa</taxon>
        <taxon>Spiralia</taxon>
        <taxon>Gnathifera</taxon>
        <taxon>Rotifera</taxon>
        <taxon>Eurotatoria</taxon>
        <taxon>Monogononta</taxon>
        <taxon>Pseudotrocha</taxon>
        <taxon>Ploima</taxon>
        <taxon>Brachionidae</taxon>
        <taxon>Brachionus</taxon>
    </lineage>
</organism>
<feature type="domain" description="Homeobox" evidence="15">
    <location>
        <begin position="294"/>
        <end position="354"/>
    </location>
</feature>
<dbReference type="PANTHER" id="PTHR14043:SF2">
    <property type="entry name" value="HOMEOBOX PROTEIN CUT"/>
    <property type="match status" value="1"/>
</dbReference>
<dbReference type="InterPro" id="IPR001356">
    <property type="entry name" value="HD"/>
</dbReference>
<dbReference type="OrthoDB" id="10257567at2759"/>
<dbReference type="STRING" id="10195.A0A3M7SY74"/>
<evidence type="ECO:0000259" key="16">
    <source>
        <dbReference type="PROSITE" id="PS51042"/>
    </source>
</evidence>
<keyword evidence="8 12" id="KW-0804">Transcription</keyword>